<feature type="transmembrane region" description="Helical" evidence="1">
    <location>
        <begin position="47"/>
        <end position="67"/>
    </location>
</feature>
<dbReference type="PANTHER" id="PTHR40465:SF1">
    <property type="entry name" value="DUF6534 DOMAIN-CONTAINING PROTEIN"/>
    <property type="match status" value="1"/>
</dbReference>
<keyword evidence="1" id="KW-0812">Transmembrane</keyword>
<protein>
    <recommendedName>
        <fullName evidence="2">DUF6534 domain-containing protein</fullName>
    </recommendedName>
</protein>
<evidence type="ECO:0000256" key="1">
    <source>
        <dbReference type="SAM" id="Phobius"/>
    </source>
</evidence>
<dbReference type="Pfam" id="PF20152">
    <property type="entry name" value="DUF6534"/>
    <property type="match status" value="1"/>
</dbReference>
<feature type="domain" description="DUF6534" evidence="2">
    <location>
        <begin position="163"/>
        <end position="248"/>
    </location>
</feature>
<evidence type="ECO:0000259" key="2">
    <source>
        <dbReference type="Pfam" id="PF20152"/>
    </source>
</evidence>
<feature type="transmembrane region" description="Helical" evidence="1">
    <location>
        <begin position="119"/>
        <end position="145"/>
    </location>
</feature>
<feature type="transmembrane region" description="Helical" evidence="1">
    <location>
        <begin position="12"/>
        <end position="35"/>
    </location>
</feature>
<feature type="transmembrane region" description="Helical" evidence="1">
    <location>
        <begin position="194"/>
        <end position="219"/>
    </location>
</feature>
<dbReference type="OrthoDB" id="3231781at2759"/>
<dbReference type="STRING" id="436010.A0A166TTC9"/>
<evidence type="ECO:0000313" key="3">
    <source>
        <dbReference type="EMBL" id="KZP30961.1"/>
    </source>
</evidence>
<accession>A0A166TTC9</accession>
<dbReference type="AlphaFoldDB" id="A0A166TTC9"/>
<dbReference type="PANTHER" id="PTHR40465">
    <property type="entry name" value="CHROMOSOME 1, WHOLE GENOME SHOTGUN SEQUENCE"/>
    <property type="match status" value="1"/>
</dbReference>
<reference evidence="3 4" key="1">
    <citation type="journal article" date="2016" name="Mol. Biol. Evol.">
        <title>Comparative Genomics of Early-Diverging Mushroom-Forming Fungi Provides Insights into the Origins of Lignocellulose Decay Capabilities.</title>
        <authorList>
            <person name="Nagy L.G."/>
            <person name="Riley R."/>
            <person name="Tritt A."/>
            <person name="Adam C."/>
            <person name="Daum C."/>
            <person name="Floudas D."/>
            <person name="Sun H."/>
            <person name="Yadav J.S."/>
            <person name="Pangilinan J."/>
            <person name="Larsson K.H."/>
            <person name="Matsuura K."/>
            <person name="Barry K."/>
            <person name="Labutti K."/>
            <person name="Kuo R."/>
            <person name="Ohm R.A."/>
            <person name="Bhattacharya S.S."/>
            <person name="Shirouzu T."/>
            <person name="Yoshinaga Y."/>
            <person name="Martin F.M."/>
            <person name="Grigoriev I.V."/>
            <person name="Hibbett D.S."/>
        </authorList>
    </citation>
    <scope>NUCLEOTIDE SEQUENCE [LARGE SCALE GENOMIC DNA]</scope>
    <source>
        <strain evidence="3 4">CBS 109695</strain>
    </source>
</reference>
<dbReference type="Proteomes" id="UP000076532">
    <property type="component" value="Unassembled WGS sequence"/>
</dbReference>
<evidence type="ECO:0000313" key="4">
    <source>
        <dbReference type="Proteomes" id="UP000076532"/>
    </source>
</evidence>
<proteinExistence type="predicted"/>
<feature type="transmembrane region" description="Helical" evidence="1">
    <location>
        <begin position="87"/>
        <end position="107"/>
    </location>
</feature>
<dbReference type="InterPro" id="IPR045339">
    <property type="entry name" value="DUF6534"/>
</dbReference>
<keyword evidence="1" id="KW-0472">Membrane</keyword>
<gene>
    <name evidence="3" type="ORF">FIBSPDRAFT_945468</name>
</gene>
<keyword evidence="1" id="KW-1133">Transmembrane helix</keyword>
<dbReference type="EMBL" id="KV417491">
    <property type="protein sequence ID" value="KZP30961.1"/>
    <property type="molecule type" value="Genomic_DNA"/>
</dbReference>
<name>A0A166TTC9_9AGAM</name>
<feature type="transmembrane region" description="Helical" evidence="1">
    <location>
        <begin position="151"/>
        <end position="173"/>
    </location>
</feature>
<sequence>MSSLLDYSLGAYEVGVLISTFLYGVCTIQVYLYFVSARRDALKTRSLVLFVWVLDTLDTVFAWHRLYKVTVAQFGSPGTEEAPDWSLNASGILASLVAASVQSFFAWRIHILSRKWPITIALWVGSVLIVAAATATVICQSGNIIDVAENYVRLITVTQALVALVDVINTVTLCRYLRISKTGFSSTNDAINHIFLWTIQTGLVTTIAAIASLVVSVLLPKTALWLSVALFQSKLYSNSLLASLNGRAFLQGELEKDSSFTQDNHSVSVIVMSDMQSSSKPNDTERAL</sequence>
<organism evidence="3 4">
    <name type="scientific">Athelia psychrophila</name>
    <dbReference type="NCBI Taxonomy" id="1759441"/>
    <lineage>
        <taxon>Eukaryota</taxon>
        <taxon>Fungi</taxon>
        <taxon>Dikarya</taxon>
        <taxon>Basidiomycota</taxon>
        <taxon>Agaricomycotina</taxon>
        <taxon>Agaricomycetes</taxon>
        <taxon>Agaricomycetidae</taxon>
        <taxon>Atheliales</taxon>
        <taxon>Atheliaceae</taxon>
        <taxon>Athelia</taxon>
    </lineage>
</organism>
<keyword evidence="4" id="KW-1185">Reference proteome</keyword>